<feature type="transmembrane region" description="Helical" evidence="1">
    <location>
        <begin position="50"/>
        <end position="71"/>
    </location>
</feature>
<dbReference type="InterPro" id="IPR025743">
    <property type="entry name" value="TssM1_N"/>
</dbReference>
<feature type="domain" description="Type VI secretion system component TssM1 helical" evidence="5">
    <location>
        <begin position="908"/>
        <end position="1007"/>
    </location>
</feature>
<dbReference type="AlphaFoldDB" id="A0A1I6BX61"/>
<dbReference type="PANTHER" id="PTHR36153">
    <property type="entry name" value="INNER MEMBRANE PROTEIN-RELATED"/>
    <property type="match status" value="1"/>
</dbReference>
<dbReference type="RefSeq" id="WP_235818632.1">
    <property type="nucleotide sequence ID" value="NZ_FOYD01000007.1"/>
</dbReference>
<feature type="domain" description="Type VI secretion system IcmF C-terminal" evidence="2">
    <location>
        <begin position="1016"/>
        <end position="1121"/>
    </location>
</feature>
<keyword evidence="1" id="KW-1133">Transmembrane helix</keyword>
<dbReference type="STRING" id="1002526.SAMN05216578_107146"/>
<dbReference type="Pfam" id="PF14331">
    <property type="entry name" value="IcmF-related_N"/>
    <property type="match status" value="1"/>
</dbReference>
<feature type="domain" description="IcmF-related" evidence="3">
    <location>
        <begin position="505"/>
        <end position="794"/>
    </location>
</feature>
<dbReference type="InterPro" id="IPR010623">
    <property type="entry name" value="IcmF_C"/>
</dbReference>
<dbReference type="InterPro" id="IPR009612">
    <property type="entry name" value="IcmF-rel"/>
</dbReference>
<evidence type="ECO:0000259" key="4">
    <source>
        <dbReference type="Pfam" id="PF14331"/>
    </source>
</evidence>
<reference evidence="6 7" key="1">
    <citation type="submission" date="2016-10" db="EMBL/GenBank/DDBJ databases">
        <authorList>
            <person name="de Groot N.N."/>
        </authorList>
    </citation>
    <scope>NUCLEOTIDE SEQUENCE [LARGE SCALE GENOMIC DNA]</scope>
    <source>
        <strain evidence="6 7">JCM 18415</strain>
    </source>
</reference>
<evidence type="ECO:0000259" key="2">
    <source>
        <dbReference type="Pfam" id="PF06744"/>
    </source>
</evidence>
<dbReference type="InterPro" id="IPR048677">
    <property type="entry name" value="TssM1_hel"/>
</dbReference>
<dbReference type="InterPro" id="IPR027417">
    <property type="entry name" value="P-loop_NTPase"/>
</dbReference>
<organism evidence="6 7">
    <name type="scientific">Halopseudomonas formosensis</name>
    <dbReference type="NCBI Taxonomy" id="1002526"/>
    <lineage>
        <taxon>Bacteria</taxon>
        <taxon>Pseudomonadati</taxon>
        <taxon>Pseudomonadota</taxon>
        <taxon>Gammaproteobacteria</taxon>
        <taxon>Pseudomonadales</taxon>
        <taxon>Pseudomonadaceae</taxon>
        <taxon>Halopseudomonas</taxon>
    </lineage>
</organism>
<evidence type="ECO:0000313" key="6">
    <source>
        <dbReference type="EMBL" id="SFQ85474.1"/>
    </source>
</evidence>
<dbReference type="PANTHER" id="PTHR36153:SF1">
    <property type="entry name" value="TYPE VI SECRETION SYSTEM COMPONENT TSSM1"/>
    <property type="match status" value="1"/>
</dbReference>
<dbReference type="EMBL" id="FOYD01000007">
    <property type="protein sequence ID" value="SFQ85474.1"/>
    <property type="molecule type" value="Genomic_DNA"/>
</dbReference>
<dbReference type="NCBIfam" id="TIGR03348">
    <property type="entry name" value="VI_IcmF"/>
    <property type="match status" value="1"/>
</dbReference>
<evidence type="ECO:0000313" key="7">
    <source>
        <dbReference type="Proteomes" id="UP000242815"/>
    </source>
</evidence>
<keyword evidence="1" id="KW-0472">Membrane</keyword>
<keyword evidence="1" id="KW-0812">Transmembrane</keyword>
<feature type="transmembrane region" description="Helical" evidence="1">
    <location>
        <begin position="450"/>
        <end position="467"/>
    </location>
</feature>
<accession>A0A1I6BX61</accession>
<dbReference type="Pfam" id="PF06744">
    <property type="entry name" value="IcmF_C"/>
    <property type="match status" value="1"/>
</dbReference>
<sequence length="1141" mass="130243">MNAKSILFKALRMVRQGWAWSLILVLGLAVIVWTLGPALAINDHKPWGSAGARWLTISALLLGWGLSLVFANWKKQRRLKTEESDSEAQERLRRENLIVEEQLELHSRYKQALRTLSRSSLYKGRSERWRRELPWYLLLGPEGSGKTSLLEFSGLDFPLNARDQQGVTNEVAGTRYADWYFAEHAVLIDSSGRYLSQPDPQVDSLGWNTLLGLLRNRRQRSLNGVLINLPVDLLLGENQQALENQARQIRQRLLEINRRLGMEVPVYLVLSKADLLLGFDEYFDNLSSDENDQVLGVSFRKDQDGTDLQVVRQQFQDLLQRLNSQVIMRLHQERDIGRRGRILDFPHQLGRLGEPLSLLIELAFAGNRYQSAAQLRGFYLTSAPSVRGGLDPLTASIGRNLGPGSAAVPAARSGRPRFIRHLLSRVIFPEAELAGLDEREVKRIHWRQRLMFGTAAACLIVAGLAWANSFSANHQRLEQLRSIAQQLKQDQQHLQTRKHTEGMLRVLDSSHAASRVYVGRADARWRERAGLYQGEAVNPTLHRAYRDQLEKLLLKNVALRLESRIEASLHDREQLFNNLRAYLMLGMPGRRDRQWLQEWMAEDWSQRFAGNTPMQASLNAHFSRLLEQPFRPYALDARLISDARRELRRESLASVLYRTLVEQSGSLPEYRLINHLGPRGALLTSNQNTLPGFYTRSGYQQMFLARGNDLVQDMLRDNWVLGGDDELSSQDRNRLMLEMEQLYFEDYAHHWGELLGRIALDPLPDAQQAAQNMSILAAANSPLVKLLEQVRNNTLLTDDTATPNRAMRSMERRFEPLHQLLDQDASPGPELLQALQALDAMHLQFSGLAQASAPGQAAFDMARSRIGGQADAISQLRTAAARLPLPAGKWLTELAGDSWMLVLDEAYKHLNQRYRSELLASWRNSVGQRYPFSRDSESEVTLSDFREFFRSRGTAEQFFEQYLQPFVSSSARGYQIRQVDGRGLPISRELLAQMGRAERIRRSFFAENPNEPQVQFRLEPFFLDSNLGRASLRLGYQNMEYRHGPIVQTAFRWPVDNEGGRASLVLEDLGGKRMSLDHNRGVWSLFRLLDELQVDYHSDRDVLLLKADLGGMRAHYLLHSQRSPNPFDLSLLRGFSLPARL</sequence>
<dbReference type="Proteomes" id="UP000242815">
    <property type="component" value="Unassembled WGS sequence"/>
</dbReference>
<evidence type="ECO:0000259" key="3">
    <source>
        <dbReference type="Pfam" id="PF06761"/>
    </source>
</evidence>
<dbReference type="Pfam" id="PF21070">
    <property type="entry name" value="IcmF_helical"/>
    <property type="match status" value="1"/>
</dbReference>
<evidence type="ECO:0000256" key="1">
    <source>
        <dbReference type="SAM" id="Phobius"/>
    </source>
</evidence>
<gene>
    <name evidence="6" type="ORF">SAMN05216578_107146</name>
</gene>
<dbReference type="CDD" id="cd00882">
    <property type="entry name" value="Ras_like_GTPase"/>
    <property type="match status" value="1"/>
</dbReference>
<dbReference type="InterPro" id="IPR053156">
    <property type="entry name" value="T6SS_TssM-like"/>
</dbReference>
<protein>
    <submittedName>
        <fullName evidence="6">Type VI secretion system protein ImpL</fullName>
    </submittedName>
</protein>
<dbReference type="InterPro" id="IPR017731">
    <property type="entry name" value="TssM1-like"/>
</dbReference>
<feature type="domain" description="Type VI secretion system component TssM1 N-terminal" evidence="4">
    <location>
        <begin position="201"/>
        <end position="453"/>
    </location>
</feature>
<dbReference type="SUPFAM" id="SSF52540">
    <property type="entry name" value="P-loop containing nucleoside triphosphate hydrolases"/>
    <property type="match status" value="1"/>
</dbReference>
<name>A0A1I6BX61_9GAMM</name>
<proteinExistence type="predicted"/>
<evidence type="ECO:0000259" key="5">
    <source>
        <dbReference type="Pfam" id="PF21070"/>
    </source>
</evidence>
<dbReference type="Pfam" id="PF06761">
    <property type="entry name" value="IcmF-related"/>
    <property type="match status" value="1"/>
</dbReference>